<feature type="binding site" evidence="3">
    <location>
        <position position="143"/>
    </location>
    <ligand>
        <name>a divalent metal cation</name>
        <dbReference type="ChEBI" id="CHEBI:60240"/>
    </ligand>
</feature>
<evidence type="ECO:0000313" key="5">
    <source>
        <dbReference type="Proteomes" id="UP000290407"/>
    </source>
</evidence>
<dbReference type="InterPro" id="IPR034660">
    <property type="entry name" value="DinB/YfiT-like"/>
</dbReference>
<sequence length="165" mass="19098">MENTTQIEPAQNQAFLSSQQLLDHWQAHRRLTRRLIEAFPADQFFTYSLGGMRPCSELIAEILGMTGAGMEGVRSGRWDAFQTMDASSKDEVLAQWDQVTAQIDTIWPQIPTSRYQEVDLAFGLYEGTMYWFILYLIDNEIHHRAQAYVYLRTLGIEPPAFWDRS</sequence>
<dbReference type="Proteomes" id="UP000290407">
    <property type="component" value="Unassembled WGS sequence"/>
</dbReference>
<keyword evidence="2 3" id="KW-0479">Metal-binding</keyword>
<dbReference type="AlphaFoldDB" id="A0A4V1RVK8"/>
<dbReference type="Pfam" id="PF05163">
    <property type="entry name" value="DinB"/>
    <property type="match status" value="1"/>
</dbReference>
<evidence type="ECO:0000256" key="1">
    <source>
        <dbReference type="ARBA" id="ARBA00008635"/>
    </source>
</evidence>
<dbReference type="GO" id="GO:0046872">
    <property type="term" value="F:metal ion binding"/>
    <property type="evidence" value="ECO:0007669"/>
    <property type="project" value="UniProtKB-KW"/>
</dbReference>
<comment type="caution">
    <text evidence="4">The sequence shown here is derived from an EMBL/GenBank/DDBJ whole genome shotgun (WGS) entry which is preliminary data.</text>
</comment>
<proteinExistence type="inferred from homology"/>
<dbReference type="RefSeq" id="WP_077922935.1">
    <property type="nucleotide sequence ID" value="NZ_SBLB01000009.1"/>
</dbReference>
<reference evidence="4 5" key="1">
    <citation type="submission" date="2019-01" db="EMBL/GenBank/DDBJ databases">
        <title>Spirosoma flava sp. nov., a propanil-degrading bacterium isolated from herbicide-contaminated soil.</title>
        <authorList>
            <person name="Zhang L."/>
            <person name="Jiang J.-D."/>
        </authorList>
    </citation>
    <scope>NUCLEOTIDE SEQUENCE [LARGE SCALE GENOMIC DNA]</scope>
    <source>
        <strain evidence="4 5">TY50</strain>
    </source>
</reference>
<gene>
    <name evidence="4" type="ORF">EQG79_25905</name>
</gene>
<evidence type="ECO:0000256" key="2">
    <source>
        <dbReference type="ARBA" id="ARBA00022723"/>
    </source>
</evidence>
<dbReference type="Gene3D" id="1.20.120.450">
    <property type="entry name" value="dinb family like domain"/>
    <property type="match status" value="1"/>
</dbReference>
<name>A0A4V1RVK8_9BACT</name>
<evidence type="ECO:0000256" key="3">
    <source>
        <dbReference type="PIRSR" id="PIRSR607837-1"/>
    </source>
</evidence>
<organism evidence="4 5">
    <name type="scientific">Spirosoma sordidisoli</name>
    <dbReference type="NCBI Taxonomy" id="2502893"/>
    <lineage>
        <taxon>Bacteria</taxon>
        <taxon>Pseudomonadati</taxon>
        <taxon>Bacteroidota</taxon>
        <taxon>Cytophagia</taxon>
        <taxon>Cytophagales</taxon>
        <taxon>Cytophagaceae</taxon>
        <taxon>Spirosoma</taxon>
    </lineage>
</organism>
<comment type="similarity">
    <text evidence="1">Belongs to the DinB family.</text>
</comment>
<evidence type="ECO:0000313" key="4">
    <source>
        <dbReference type="EMBL" id="RYC67118.1"/>
    </source>
</evidence>
<dbReference type="SUPFAM" id="SSF109854">
    <property type="entry name" value="DinB/YfiT-like putative metalloenzymes"/>
    <property type="match status" value="1"/>
</dbReference>
<accession>A0A4V1RVK8</accession>
<dbReference type="EMBL" id="SBLB01000009">
    <property type="protein sequence ID" value="RYC67118.1"/>
    <property type="molecule type" value="Genomic_DNA"/>
</dbReference>
<dbReference type="InterPro" id="IPR007837">
    <property type="entry name" value="DinB"/>
</dbReference>
<keyword evidence="5" id="KW-1185">Reference proteome</keyword>
<protein>
    <submittedName>
        <fullName evidence="4">Damage-inducible protein DinB</fullName>
    </submittedName>
</protein>